<dbReference type="AlphaFoldDB" id="A0A0F9CYG2"/>
<accession>A0A0F9CYG2</accession>
<dbReference type="EMBL" id="LAZR01041963">
    <property type="protein sequence ID" value="KKL10681.1"/>
    <property type="molecule type" value="Genomic_DNA"/>
</dbReference>
<dbReference type="Pfam" id="PF13479">
    <property type="entry name" value="AAA_24"/>
    <property type="match status" value="1"/>
</dbReference>
<gene>
    <name evidence="1" type="ORF">LCGC14_2553380</name>
</gene>
<organism evidence="1">
    <name type="scientific">marine sediment metagenome</name>
    <dbReference type="NCBI Taxonomy" id="412755"/>
    <lineage>
        <taxon>unclassified sequences</taxon>
        <taxon>metagenomes</taxon>
        <taxon>ecological metagenomes</taxon>
    </lineage>
</organism>
<dbReference type="SUPFAM" id="SSF52540">
    <property type="entry name" value="P-loop containing nucleoside triphosphate hydrolases"/>
    <property type="match status" value="1"/>
</dbReference>
<proteinExistence type="predicted"/>
<reference evidence="1" key="1">
    <citation type="journal article" date="2015" name="Nature">
        <title>Complex archaea that bridge the gap between prokaryotes and eukaryotes.</title>
        <authorList>
            <person name="Spang A."/>
            <person name="Saw J.H."/>
            <person name="Jorgensen S.L."/>
            <person name="Zaremba-Niedzwiedzka K."/>
            <person name="Martijn J."/>
            <person name="Lind A.E."/>
            <person name="van Eijk R."/>
            <person name="Schleper C."/>
            <person name="Guy L."/>
            <person name="Ettema T.J."/>
        </authorList>
    </citation>
    <scope>NUCLEOTIDE SEQUENCE</scope>
</reference>
<evidence type="ECO:0000313" key="1">
    <source>
        <dbReference type="EMBL" id="KKL10681.1"/>
    </source>
</evidence>
<dbReference type="InterPro" id="IPR027417">
    <property type="entry name" value="P-loop_NTPase"/>
</dbReference>
<sequence>MSQLIMPQASGAVGSPLSLAIKNTSELDQAHAHILLFGETKSGKTTCATSIVEPSLIRVVSTQPEEQLAHLKKLGIDYVRVRTAREVDHVLDAPRQFFSGEWNTLVIDDYTELINFYETRFRNEIKDGRQVYKAIKDHARNSLEALLEGDYHLIVTALERSLEDDFKLPWIKPDLPPSTMSLITSKFSFIFYCLGSPNFKLRTRRDTSRRIFAGNRLPKDKVNAFSDEETSDLKQLWAKYQQAIR</sequence>
<protein>
    <submittedName>
        <fullName evidence="1">Uncharacterized protein</fullName>
    </submittedName>
</protein>
<name>A0A0F9CYG2_9ZZZZ</name>
<comment type="caution">
    <text evidence="1">The sequence shown here is derived from an EMBL/GenBank/DDBJ whole genome shotgun (WGS) entry which is preliminary data.</text>
</comment>